<dbReference type="EMBL" id="SPHZ02000009">
    <property type="protein sequence ID" value="KAF0901318.1"/>
    <property type="molecule type" value="Genomic_DNA"/>
</dbReference>
<dbReference type="CDD" id="cd13868">
    <property type="entry name" value="CuRO_2_CotA_like"/>
    <property type="match status" value="1"/>
</dbReference>
<keyword evidence="11" id="KW-1185">Reference proteome</keyword>
<comment type="function">
    <text evidence="7">Multicopper oxidase that may play a role in the maintenance of inorganic phosphate homeostasis.</text>
</comment>
<keyword evidence="2" id="KW-0479">Metal-binding</keyword>
<evidence type="ECO:0000256" key="6">
    <source>
        <dbReference type="ARBA" id="ARBA00023180"/>
    </source>
</evidence>
<evidence type="ECO:0000256" key="2">
    <source>
        <dbReference type="ARBA" id="ARBA00022723"/>
    </source>
</evidence>
<organism evidence="10 11">
    <name type="scientific">Oryza meyeriana var. granulata</name>
    <dbReference type="NCBI Taxonomy" id="110450"/>
    <lineage>
        <taxon>Eukaryota</taxon>
        <taxon>Viridiplantae</taxon>
        <taxon>Streptophyta</taxon>
        <taxon>Embryophyta</taxon>
        <taxon>Tracheophyta</taxon>
        <taxon>Spermatophyta</taxon>
        <taxon>Magnoliopsida</taxon>
        <taxon>Liliopsida</taxon>
        <taxon>Poales</taxon>
        <taxon>Poaceae</taxon>
        <taxon>BOP clade</taxon>
        <taxon>Oryzoideae</taxon>
        <taxon>Oryzeae</taxon>
        <taxon>Oryzinae</taxon>
        <taxon>Oryza</taxon>
        <taxon>Oryza meyeriana</taxon>
    </lineage>
</organism>
<keyword evidence="3 8" id="KW-0732">Signal</keyword>
<evidence type="ECO:0000256" key="7">
    <source>
        <dbReference type="ARBA" id="ARBA00037077"/>
    </source>
</evidence>
<keyword evidence="6" id="KW-0325">Glycoprotein</keyword>
<feature type="chain" id="PRO_5026351631" description="Plastocyanin-like domain-containing protein" evidence="8">
    <location>
        <begin position="19"/>
        <end position="313"/>
    </location>
</feature>
<dbReference type="InterPro" id="IPR008972">
    <property type="entry name" value="Cupredoxin"/>
</dbReference>
<dbReference type="Gene3D" id="2.60.40.420">
    <property type="entry name" value="Cupredoxins - blue copper proteins"/>
    <property type="match status" value="2"/>
</dbReference>
<keyword evidence="4" id="KW-0560">Oxidoreductase</keyword>
<dbReference type="AlphaFoldDB" id="A0A6G1CLJ5"/>
<gene>
    <name evidence="10" type="ORF">E2562_039373</name>
</gene>
<dbReference type="InterPro" id="IPR052152">
    <property type="entry name" value="LPR1/LPR2"/>
</dbReference>
<dbReference type="OrthoDB" id="262547at2759"/>
<dbReference type="InterPro" id="IPR001117">
    <property type="entry name" value="Cu-oxidase_2nd"/>
</dbReference>
<proteinExistence type="predicted"/>
<comment type="cofactor">
    <cofactor evidence="1">
        <name>Cu cation</name>
        <dbReference type="ChEBI" id="CHEBI:23378"/>
    </cofactor>
</comment>
<feature type="signal peptide" evidence="8">
    <location>
        <begin position="1"/>
        <end position="18"/>
    </location>
</feature>
<evidence type="ECO:0000313" key="10">
    <source>
        <dbReference type="EMBL" id="KAF0901318.1"/>
    </source>
</evidence>
<dbReference type="GO" id="GO:0016036">
    <property type="term" value="P:cellular response to phosphate starvation"/>
    <property type="evidence" value="ECO:0007669"/>
    <property type="project" value="InterPro"/>
</dbReference>
<dbReference type="Proteomes" id="UP000479710">
    <property type="component" value="Unassembled WGS sequence"/>
</dbReference>
<evidence type="ECO:0000259" key="9">
    <source>
        <dbReference type="Pfam" id="PF00394"/>
    </source>
</evidence>
<dbReference type="PANTHER" id="PTHR48461">
    <property type="entry name" value="MULTICOPPER OXIDASE LPR1-LIKE"/>
    <property type="match status" value="1"/>
</dbReference>
<dbReference type="SUPFAM" id="SSF49503">
    <property type="entry name" value="Cupredoxins"/>
    <property type="match status" value="2"/>
</dbReference>
<reference evidence="10 11" key="1">
    <citation type="submission" date="2019-11" db="EMBL/GenBank/DDBJ databases">
        <title>Whole genome sequence of Oryza granulata.</title>
        <authorList>
            <person name="Li W."/>
        </authorList>
    </citation>
    <scope>NUCLEOTIDE SEQUENCE [LARGE SCALE GENOMIC DNA]</scope>
    <source>
        <strain evidence="11">cv. Menghai</strain>
        <tissue evidence="10">Leaf</tissue>
    </source>
</reference>
<evidence type="ECO:0000256" key="4">
    <source>
        <dbReference type="ARBA" id="ARBA00023002"/>
    </source>
</evidence>
<evidence type="ECO:0000256" key="5">
    <source>
        <dbReference type="ARBA" id="ARBA00023008"/>
    </source>
</evidence>
<keyword evidence="5" id="KW-0186">Copper</keyword>
<evidence type="ECO:0000256" key="1">
    <source>
        <dbReference type="ARBA" id="ARBA00001935"/>
    </source>
</evidence>
<evidence type="ECO:0000256" key="8">
    <source>
        <dbReference type="SAM" id="SignalP"/>
    </source>
</evidence>
<dbReference type="GO" id="GO:0016491">
    <property type="term" value="F:oxidoreductase activity"/>
    <property type="evidence" value="ECO:0007669"/>
    <property type="project" value="UniProtKB-KW"/>
</dbReference>
<name>A0A6G1CLJ5_9ORYZ</name>
<protein>
    <recommendedName>
        <fullName evidence="9">Plastocyanin-like domain-containing protein</fullName>
    </recommendedName>
</protein>
<dbReference type="PANTHER" id="PTHR48461:SF1">
    <property type="entry name" value="MULTICOPPER OXIDASE LPR1-LIKE"/>
    <property type="match status" value="1"/>
</dbReference>
<evidence type="ECO:0000313" key="11">
    <source>
        <dbReference type="Proteomes" id="UP000479710"/>
    </source>
</evidence>
<dbReference type="Pfam" id="PF00394">
    <property type="entry name" value="Cu-oxidase"/>
    <property type="match status" value="1"/>
</dbReference>
<evidence type="ECO:0000256" key="3">
    <source>
        <dbReference type="ARBA" id="ARBA00022729"/>
    </source>
</evidence>
<dbReference type="GO" id="GO:0046872">
    <property type="term" value="F:metal ion binding"/>
    <property type="evidence" value="ECO:0007669"/>
    <property type="project" value="UniProtKB-KW"/>
</dbReference>
<accession>A0A6G1CLJ5</accession>
<comment type="caution">
    <text evidence="10">The sequence shown here is derived from an EMBL/GenBank/DDBJ whole genome shotgun (WGS) entry which is preliminary data.</text>
</comment>
<sequence length="313" mass="34486">MALFVAFVCIVSWASTRACSYGNGGVPTVVHLYGSVHPPQSDGSAFAWFTAGFGETGLAWSTPTYTYPNTQSPDVLWYHNHALGLTRANLLGAYVIRNSAVDAPLGLPCGDEFDRVLMLADRSFYADGSIYMNYTGDNPNIHPQWQPEYFGEAITVNGKAWPFLAIARRRYRFRIINTSNASFFNLSLTNDLPFTVVGSDTNYLSKPITATSLLVSVAETFDVVIDFSESTTSEAELVNMALYSYMDGNAPNDLNGKVMKFVISPAKAKDESSVPVKLLDYLDVAEEEAVQRRYIMMCRVWSCHVAGVLCHGV</sequence>
<feature type="domain" description="Plastocyanin-like" evidence="9">
    <location>
        <begin position="157"/>
        <end position="229"/>
    </location>
</feature>